<name>A0A3N4JFP2_9PEZI</name>
<gene>
    <name evidence="2" type="ORF">L873DRAFT_153671</name>
</gene>
<feature type="chain" id="PRO_5018038809" description="Secreted protein" evidence="1">
    <location>
        <begin position="31"/>
        <end position="151"/>
    </location>
</feature>
<dbReference type="EMBL" id="ML120468">
    <property type="protein sequence ID" value="RPA92654.1"/>
    <property type="molecule type" value="Genomic_DNA"/>
</dbReference>
<sequence>MGRCRPFHNTFQYCFTSSRIWGLLITFGLASQKSCIPDEGQNRSLGAHFASLHLLSWSVPLFPRLWEFERESKLRPQPGSRHGRRFNKREGSISRGIDLPGFGSPMVYATLFWCTGHRYGCFGPRYTVSLVKARYRIYRYSSSHPRLPVSE</sequence>
<reference evidence="2 3" key="1">
    <citation type="journal article" date="2018" name="Nat. Ecol. Evol.">
        <title>Pezizomycetes genomes reveal the molecular basis of ectomycorrhizal truffle lifestyle.</title>
        <authorList>
            <person name="Murat C."/>
            <person name="Payen T."/>
            <person name="Noel B."/>
            <person name="Kuo A."/>
            <person name="Morin E."/>
            <person name="Chen J."/>
            <person name="Kohler A."/>
            <person name="Krizsan K."/>
            <person name="Balestrini R."/>
            <person name="Da Silva C."/>
            <person name="Montanini B."/>
            <person name="Hainaut M."/>
            <person name="Levati E."/>
            <person name="Barry K.W."/>
            <person name="Belfiori B."/>
            <person name="Cichocki N."/>
            <person name="Clum A."/>
            <person name="Dockter R.B."/>
            <person name="Fauchery L."/>
            <person name="Guy J."/>
            <person name="Iotti M."/>
            <person name="Le Tacon F."/>
            <person name="Lindquist E.A."/>
            <person name="Lipzen A."/>
            <person name="Malagnac F."/>
            <person name="Mello A."/>
            <person name="Molinier V."/>
            <person name="Miyauchi S."/>
            <person name="Poulain J."/>
            <person name="Riccioni C."/>
            <person name="Rubini A."/>
            <person name="Sitrit Y."/>
            <person name="Splivallo R."/>
            <person name="Traeger S."/>
            <person name="Wang M."/>
            <person name="Zifcakova L."/>
            <person name="Wipf D."/>
            <person name="Zambonelli A."/>
            <person name="Paolocci F."/>
            <person name="Nowrousian M."/>
            <person name="Ottonello S."/>
            <person name="Baldrian P."/>
            <person name="Spatafora J.W."/>
            <person name="Henrissat B."/>
            <person name="Nagy L.G."/>
            <person name="Aury J.M."/>
            <person name="Wincker P."/>
            <person name="Grigoriev I.V."/>
            <person name="Bonfante P."/>
            <person name="Martin F.M."/>
        </authorList>
    </citation>
    <scope>NUCLEOTIDE SEQUENCE [LARGE SCALE GENOMIC DNA]</scope>
    <source>
        <strain evidence="2 3">120613-1</strain>
    </source>
</reference>
<dbReference type="AlphaFoldDB" id="A0A3N4JFP2"/>
<evidence type="ECO:0000256" key="1">
    <source>
        <dbReference type="SAM" id="SignalP"/>
    </source>
</evidence>
<evidence type="ECO:0000313" key="3">
    <source>
        <dbReference type="Proteomes" id="UP000276215"/>
    </source>
</evidence>
<protein>
    <recommendedName>
        <fullName evidence="4">Secreted protein</fullName>
    </recommendedName>
</protein>
<organism evidence="2 3">
    <name type="scientific">Choiromyces venosus 120613-1</name>
    <dbReference type="NCBI Taxonomy" id="1336337"/>
    <lineage>
        <taxon>Eukaryota</taxon>
        <taxon>Fungi</taxon>
        <taxon>Dikarya</taxon>
        <taxon>Ascomycota</taxon>
        <taxon>Pezizomycotina</taxon>
        <taxon>Pezizomycetes</taxon>
        <taxon>Pezizales</taxon>
        <taxon>Tuberaceae</taxon>
        <taxon>Choiromyces</taxon>
    </lineage>
</organism>
<accession>A0A3N4JFP2</accession>
<feature type="signal peptide" evidence="1">
    <location>
        <begin position="1"/>
        <end position="30"/>
    </location>
</feature>
<evidence type="ECO:0008006" key="4">
    <source>
        <dbReference type="Google" id="ProtNLM"/>
    </source>
</evidence>
<proteinExistence type="predicted"/>
<evidence type="ECO:0000313" key="2">
    <source>
        <dbReference type="EMBL" id="RPA92654.1"/>
    </source>
</evidence>
<dbReference type="Proteomes" id="UP000276215">
    <property type="component" value="Unassembled WGS sequence"/>
</dbReference>
<keyword evidence="3" id="KW-1185">Reference proteome</keyword>
<keyword evidence="1" id="KW-0732">Signal</keyword>